<keyword evidence="2" id="KW-0472">Membrane</keyword>
<name>A0ABP8D9F0_9ACTN</name>
<keyword evidence="2" id="KW-1133">Transmembrane helix</keyword>
<feature type="region of interest" description="Disordered" evidence="1">
    <location>
        <begin position="62"/>
        <end position="98"/>
    </location>
</feature>
<evidence type="ECO:0000256" key="2">
    <source>
        <dbReference type="SAM" id="Phobius"/>
    </source>
</evidence>
<organism evidence="3 4">
    <name type="scientific">Dactylosporangium darangshiense</name>
    <dbReference type="NCBI Taxonomy" id="579108"/>
    <lineage>
        <taxon>Bacteria</taxon>
        <taxon>Bacillati</taxon>
        <taxon>Actinomycetota</taxon>
        <taxon>Actinomycetes</taxon>
        <taxon>Micromonosporales</taxon>
        <taxon>Micromonosporaceae</taxon>
        <taxon>Dactylosporangium</taxon>
    </lineage>
</organism>
<dbReference type="RefSeq" id="WP_345128525.1">
    <property type="nucleotide sequence ID" value="NZ_BAABAT010000009.1"/>
</dbReference>
<evidence type="ECO:0000256" key="1">
    <source>
        <dbReference type="SAM" id="MobiDB-lite"/>
    </source>
</evidence>
<feature type="transmembrane region" description="Helical" evidence="2">
    <location>
        <begin position="39"/>
        <end position="59"/>
    </location>
</feature>
<evidence type="ECO:0008006" key="5">
    <source>
        <dbReference type="Google" id="ProtNLM"/>
    </source>
</evidence>
<protein>
    <recommendedName>
        <fullName evidence="5">DUF11 domain-containing protein</fullName>
    </recommendedName>
</protein>
<dbReference type="EMBL" id="BAABAT010000009">
    <property type="protein sequence ID" value="GAA4250467.1"/>
    <property type="molecule type" value="Genomic_DNA"/>
</dbReference>
<keyword evidence="4" id="KW-1185">Reference proteome</keyword>
<sequence>MSEFDSLRRALGDIAGEVDPVDLRDRALAESRRIRTRRVGATAVAGLAVLAAALGAAAVRGDDRAPTPEVSPPPAVASPTVLPSERADRGPDLGPFSSATITVPSWGAAADATCTKGRVTLNDGQGVSGTRRPVNVLGYVTADVDRDGADDYVAYLRCGEGPESGGGQVVAFRQGASELQVIGQVIGPQDGFAMMDHMQARDGGRIAVLVSKVYTDGGQNTVPNQWRTYAWQDGRFRQVDGPTTFPADPPSSRLTVTASPLAFQAQGAAFTGSTTVTVRNDGNVPVARLELLLILPEGVRPAGDGWEACSVRPDPQHNAVVCTLDGPGAGAQVSYALTFVASKRPVPVDDPVNIGNHYVAIRQLTPFDGQVVIEHPEAVIPITVP</sequence>
<accession>A0ABP8D9F0</accession>
<reference evidence="4" key="1">
    <citation type="journal article" date="2019" name="Int. J. Syst. Evol. Microbiol.">
        <title>The Global Catalogue of Microorganisms (GCM) 10K type strain sequencing project: providing services to taxonomists for standard genome sequencing and annotation.</title>
        <authorList>
            <consortium name="The Broad Institute Genomics Platform"/>
            <consortium name="The Broad Institute Genome Sequencing Center for Infectious Disease"/>
            <person name="Wu L."/>
            <person name="Ma J."/>
        </authorList>
    </citation>
    <scope>NUCLEOTIDE SEQUENCE [LARGE SCALE GENOMIC DNA]</scope>
    <source>
        <strain evidence="4">JCM 17441</strain>
    </source>
</reference>
<comment type="caution">
    <text evidence="3">The sequence shown here is derived from an EMBL/GenBank/DDBJ whole genome shotgun (WGS) entry which is preliminary data.</text>
</comment>
<proteinExistence type="predicted"/>
<dbReference type="Proteomes" id="UP001500620">
    <property type="component" value="Unassembled WGS sequence"/>
</dbReference>
<keyword evidence="2" id="KW-0812">Transmembrane</keyword>
<evidence type="ECO:0000313" key="4">
    <source>
        <dbReference type="Proteomes" id="UP001500620"/>
    </source>
</evidence>
<gene>
    <name evidence="3" type="ORF">GCM10022255_039250</name>
</gene>
<evidence type="ECO:0000313" key="3">
    <source>
        <dbReference type="EMBL" id="GAA4250467.1"/>
    </source>
</evidence>